<evidence type="ECO:0000256" key="1">
    <source>
        <dbReference type="SAM" id="Coils"/>
    </source>
</evidence>
<dbReference type="EMBL" id="BPVZ01001288">
    <property type="protein sequence ID" value="GKV53345.1"/>
    <property type="molecule type" value="Genomic_DNA"/>
</dbReference>
<sequence length="272" mass="30446">IKRTTHKPHSTKRLATASPSSPFEASSTVKARLQTLIDEIIHNPITKDPVDKSPSHEGSDSSSSDVQKSSPKTRGSRSSLWLANKNFKTVNPNEVVDLSPKTKKTTPSTALPHFKLAFQLPRRFAIKSDVIGRAESARKIVADETATLVSKKVKCLSVKHDHETQTKHIQTNQDEIKHFESELSKFHEQLSSHEEYANILSDQRTHAFAELNSHIDHVATLQQTLETLTNSANQAEEELTLMRMEWIKDSIITTSITASQQKWSKCQASTMS</sequence>
<feature type="compositionally biased region" description="Polar residues" evidence="2">
    <location>
        <begin position="17"/>
        <end position="29"/>
    </location>
</feature>
<feature type="compositionally biased region" description="Basic residues" evidence="2">
    <location>
        <begin position="1"/>
        <end position="12"/>
    </location>
</feature>
<organism evidence="3 4">
    <name type="scientific">Rubroshorea leprosula</name>
    <dbReference type="NCBI Taxonomy" id="152421"/>
    <lineage>
        <taxon>Eukaryota</taxon>
        <taxon>Viridiplantae</taxon>
        <taxon>Streptophyta</taxon>
        <taxon>Embryophyta</taxon>
        <taxon>Tracheophyta</taxon>
        <taxon>Spermatophyta</taxon>
        <taxon>Magnoliopsida</taxon>
        <taxon>eudicotyledons</taxon>
        <taxon>Gunneridae</taxon>
        <taxon>Pentapetalae</taxon>
        <taxon>rosids</taxon>
        <taxon>malvids</taxon>
        <taxon>Malvales</taxon>
        <taxon>Dipterocarpaceae</taxon>
        <taxon>Rubroshorea</taxon>
    </lineage>
</organism>
<name>A0AAV5MUY9_9ROSI</name>
<accession>A0AAV5MUY9</accession>
<proteinExistence type="predicted"/>
<feature type="compositionally biased region" description="Low complexity" evidence="2">
    <location>
        <begin position="60"/>
        <end position="72"/>
    </location>
</feature>
<reference evidence="3 4" key="1">
    <citation type="journal article" date="2021" name="Commun. Biol.">
        <title>The genome of Shorea leprosula (Dipterocarpaceae) highlights the ecological relevance of drought in aseasonal tropical rainforests.</title>
        <authorList>
            <person name="Ng K.K.S."/>
            <person name="Kobayashi M.J."/>
            <person name="Fawcett J.A."/>
            <person name="Hatakeyama M."/>
            <person name="Paape T."/>
            <person name="Ng C.H."/>
            <person name="Ang C.C."/>
            <person name="Tnah L.H."/>
            <person name="Lee C.T."/>
            <person name="Nishiyama T."/>
            <person name="Sese J."/>
            <person name="O'Brien M.J."/>
            <person name="Copetti D."/>
            <person name="Mohd Noor M.I."/>
            <person name="Ong R.C."/>
            <person name="Putra M."/>
            <person name="Sireger I.Z."/>
            <person name="Indrioko S."/>
            <person name="Kosugi Y."/>
            <person name="Izuno A."/>
            <person name="Isagi Y."/>
            <person name="Lee S.L."/>
            <person name="Shimizu K.K."/>
        </authorList>
    </citation>
    <scope>NUCLEOTIDE SEQUENCE [LARGE SCALE GENOMIC DNA]</scope>
    <source>
        <strain evidence="3">214</strain>
    </source>
</reference>
<evidence type="ECO:0000313" key="4">
    <source>
        <dbReference type="Proteomes" id="UP001054252"/>
    </source>
</evidence>
<feature type="coiled-coil region" evidence="1">
    <location>
        <begin position="218"/>
        <end position="245"/>
    </location>
</feature>
<evidence type="ECO:0000256" key="2">
    <source>
        <dbReference type="SAM" id="MobiDB-lite"/>
    </source>
</evidence>
<feature type="non-terminal residue" evidence="3">
    <location>
        <position position="1"/>
    </location>
</feature>
<keyword evidence="1" id="KW-0175">Coiled coil</keyword>
<protein>
    <submittedName>
        <fullName evidence="3">Uncharacterized protein</fullName>
    </submittedName>
</protein>
<keyword evidence="4" id="KW-1185">Reference proteome</keyword>
<evidence type="ECO:0000313" key="3">
    <source>
        <dbReference type="EMBL" id="GKV53345.1"/>
    </source>
</evidence>
<comment type="caution">
    <text evidence="3">The sequence shown here is derived from an EMBL/GenBank/DDBJ whole genome shotgun (WGS) entry which is preliminary data.</text>
</comment>
<gene>
    <name evidence="3" type="ORF">SLEP1_g59878</name>
</gene>
<dbReference type="Proteomes" id="UP001054252">
    <property type="component" value="Unassembled WGS sequence"/>
</dbReference>
<dbReference type="AlphaFoldDB" id="A0AAV5MUY9"/>
<feature type="compositionally biased region" description="Basic and acidic residues" evidence="2">
    <location>
        <begin position="48"/>
        <end position="59"/>
    </location>
</feature>
<feature type="region of interest" description="Disordered" evidence="2">
    <location>
        <begin position="1"/>
        <end position="84"/>
    </location>
</feature>